<dbReference type="EMBL" id="BMNK01000017">
    <property type="protein sequence ID" value="GGP15059.1"/>
    <property type="molecule type" value="Genomic_DNA"/>
</dbReference>
<dbReference type="InterPro" id="IPR051907">
    <property type="entry name" value="DoxX-like_oxidoreductase"/>
</dbReference>
<keyword evidence="5 7" id="KW-1133">Transmembrane helix</keyword>
<keyword evidence="9" id="KW-1185">Reference proteome</keyword>
<reference evidence="8" key="2">
    <citation type="submission" date="2020-09" db="EMBL/GenBank/DDBJ databases">
        <authorList>
            <person name="Sun Q."/>
            <person name="Zhou Y."/>
        </authorList>
    </citation>
    <scope>NUCLEOTIDE SEQUENCE</scope>
    <source>
        <strain evidence="8">CGMCC 4.7430</strain>
    </source>
</reference>
<feature type="transmembrane region" description="Helical" evidence="7">
    <location>
        <begin position="7"/>
        <end position="26"/>
    </location>
</feature>
<name>A0A918ACZ1_9ACTN</name>
<keyword evidence="6 7" id="KW-0472">Membrane</keyword>
<accession>A0A918ACZ1</accession>
<comment type="caution">
    <text evidence="8">The sequence shown here is derived from an EMBL/GenBank/DDBJ whole genome shotgun (WGS) entry which is preliminary data.</text>
</comment>
<evidence type="ECO:0008006" key="10">
    <source>
        <dbReference type="Google" id="ProtNLM"/>
    </source>
</evidence>
<keyword evidence="3" id="KW-1003">Cell membrane</keyword>
<dbReference type="Pfam" id="PF07681">
    <property type="entry name" value="DoxX"/>
    <property type="match status" value="1"/>
</dbReference>
<evidence type="ECO:0000313" key="9">
    <source>
        <dbReference type="Proteomes" id="UP000660745"/>
    </source>
</evidence>
<feature type="transmembrane region" description="Helical" evidence="7">
    <location>
        <begin position="106"/>
        <end position="127"/>
    </location>
</feature>
<dbReference type="RefSeq" id="WP_189143323.1">
    <property type="nucleotide sequence ID" value="NZ_BMNK01000017.1"/>
</dbReference>
<feature type="transmembrane region" description="Helical" evidence="7">
    <location>
        <begin position="46"/>
        <end position="73"/>
    </location>
</feature>
<dbReference type="InterPro" id="IPR032808">
    <property type="entry name" value="DoxX"/>
</dbReference>
<evidence type="ECO:0000256" key="3">
    <source>
        <dbReference type="ARBA" id="ARBA00022475"/>
    </source>
</evidence>
<dbReference type="GO" id="GO:0005886">
    <property type="term" value="C:plasma membrane"/>
    <property type="evidence" value="ECO:0007669"/>
    <property type="project" value="UniProtKB-SubCell"/>
</dbReference>
<dbReference type="AlphaFoldDB" id="A0A918ACZ1"/>
<reference evidence="8" key="1">
    <citation type="journal article" date="2014" name="Int. J. Syst. Evol. Microbiol.">
        <title>Complete genome sequence of Corynebacterium casei LMG S-19264T (=DSM 44701T), isolated from a smear-ripened cheese.</title>
        <authorList>
            <consortium name="US DOE Joint Genome Institute (JGI-PGF)"/>
            <person name="Walter F."/>
            <person name="Albersmeier A."/>
            <person name="Kalinowski J."/>
            <person name="Ruckert C."/>
        </authorList>
    </citation>
    <scope>NUCLEOTIDE SEQUENCE</scope>
    <source>
        <strain evidence="8">CGMCC 4.7430</strain>
    </source>
</reference>
<proteinExistence type="inferred from homology"/>
<dbReference type="PANTHER" id="PTHR33452:SF1">
    <property type="entry name" value="INNER MEMBRANE PROTEIN YPHA-RELATED"/>
    <property type="match status" value="1"/>
</dbReference>
<evidence type="ECO:0000256" key="7">
    <source>
        <dbReference type="SAM" id="Phobius"/>
    </source>
</evidence>
<evidence type="ECO:0000313" key="8">
    <source>
        <dbReference type="EMBL" id="GGP15059.1"/>
    </source>
</evidence>
<dbReference type="PANTHER" id="PTHR33452">
    <property type="entry name" value="OXIDOREDUCTASE CATD-RELATED"/>
    <property type="match status" value="1"/>
</dbReference>
<comment type="similarity">
    <text evidence="2">Belongs to the DoxX family.</text>
</comment>
<sequence length="142" mass="14137">MYDQARNVSLLLARVAIGVIFLVHGYQKFATMGIAGTTKFFESIGIPLAGLAAPLVAVLEVAGGIALILGVALPIAGTLLALDMVGAILFAHLPAGFSAAEGGYEFVLALAAASLAIGFTGGGALALDAVLGRRRGAASLSA</sequence>
<protein>
    <recommendedName>
        <fullName evidence="10">DoxX family protein</fullName>
    </recommendedName>
</protein>
<evidence type="ECO:0000256" key="2">
    <source>
        <dbReference type="ARBA" id="ARBA00006679"/>
    </source>
</evidence>
<evidence type="ECO:0000256" key="4">
    <source>
        <dbReference type="ARBA" id="ARBA00022692"/>
    </source>
</evidence>
<evidence type="ECO:0000256" key="5">
    <source>
        <dbReference type="ARBA" id="ARBA00022989"/>
    </source>
</evidence>
<organism evidence="8 9">
    <name type="scientific">Nonomuraea glycinis</name>
    <dbReference type="NCBI Taxonomy" id="2047744"/>
    <lineage>
        <taxon>Bacteria</taxon>
        <taxon>Bacillati</taxon>
        <taxon>Actinomycetota</taxon>
        <taxon>Actinomycetes</taxon>
        <taxon>Streptosporangiales</taxon>
        <taxon>Streptosporangiaceae</taxon>
        <taxon>Nonomuraea</taxon>
    </lineage>
</organism>
<dbReference type="Proteomes" id="UP000660745">
    <property type="component" value="Unassembled WGS sequence"/>
</dbReference>
<evidence type="ECO:0000256" key="6">
    <source>
        <dbReference type="ARBA" id="ARBA00023136"/>
    </source>
</evidence>
<keyword evidence="4 7" id="KW-0812">Transmembrane</keyword>
<comment type="subcellular location">
    <subcellularLocation>
        <location evidence="1">Cell membrane</location>
        <topology evidence="1">Multi-pass membrane protein</topology>
    </subcellularLocation>
</comment>
<gene>
    <name evidence="8" type="ORF">GCM10012278_73300</name>
</gene>
<evidence type="ECO:0000256" key="1">
    <source>
        <dbReference type="ARBA" id="ARBA00004651"/>
    </source>
</evidence>